<dbReference type="PROSITE" id="PS51257">
    <property type="entry name" value="PROKAR_LIPOPROTEIN"/>
    <property type="match status" value="1"/>
</dbReference>
<dbReference type="RefSeq" id="WP_048896504.1">
    <property type="nucleotide sequence ID" value="NZ_LFOD01000064.1"/>
</dbReference>
<protein>
    <recommendedName>
        <fullName evidence="4">Lipoprotein</fullName>
    </recommendedName>
</protein>
<evidence type="ECO:0000313" key="3">
    <source>
        <dbReference type="Proteomes" id="UP000037594"/>
    </source>
</evidence>
<feature type="chain" id="PRO_5005309553" description="Lipoprotein" evidence="1">
    <location>
        <begin position="23"/>
        <end position="153"/>
    </location>
</feature>
<dbReference type="Proteomes" id="UP000037594">
    <property type="component" value="Unassembled WGS sequence"/>
</dbReference>
<evidence type="ECO:0000256" key="1">
    <source>
        <dbReference type="SAM" id="SignalP"/>
    </source>
</evidence>
<feature type="signal peptide" evidence="1">
    <location>
        <begin position="1"/>
        <end position="22"/>
    </location>
</feature>
<name>A0A0J8TWW2_9MYCO</name>
<sequence>MRARSLAAAFLAVIATSIGACAAQPPAPIAPPAPVTVAGSRVYDHTFRPSAAPPFAPVSSHIGEMVSVTEVTVTLVMPGGAKAPLTVRVGDSPPVSVTVHSSGGPTSTASVQFQNVIGSLVVADLADTADARTRDTTAIREVRVRGFQIGAAA</sequence>
<reference evidence="2 3" key="1">
    <citation type="submission" date="2015-06" db="EMBL/GenBank/DDBJ databases">
        <title>Genome sequence of Mycobacterium conceptionense strain MLE.</title>
        <authorList>
            <person name="Greninger A.L."/>
            <person name="Cunningham G."/>
            <person name="Chiu C.Y."/>
            <person name="Miller S."/>
        </authorList>
    </citation>
    <scope>NUCLEOTIDE SEQUENCE [LARGE SCALE GENOMIC DNA]</scope>
    <source>
        <strain evidence="2 3">MLE</strain>
    </source>
</reference>
<comment type="caution">
    <text evidence="2">The sequence shown here is derived from an EMBL/GenBank/DDBJ whole genome shotgun (WGS) entry which is preliminary data.</text>
</comment>
<gene>
    <name evidence="2" type="ORF">ACT17_32585</name>
</gene>
<keyword evidence="1" id="KW-0732">Signal</keyword>
<dbReference type="AlphaFoldDB" id="A0A0J8TWW2"/>
<accession>A0A0J8TWW2</accession>
<evidence type="ECO:0008006" key="4">
    <source>
        <dbReference type="Google" id="ProtNLM"/>
    </source>
</evidence>
<dbReference type="EMBL" id="LFOD01000064">
    <property type="protein sequence ID" value="KMV13921.1"/>
    <property type="molecule type" value="Genomic_DNA"/>
</dbReference>
<proteinExistence type="predicted"/>
<dbReference type="PATRIC" id="fig|451644.5.peg.6691"/>
<organism evidence="2 3">
    <name type="scientific">Mycolicibacterium conceptionense</name>
    <dbReference type="NCBI Taxonomy" id="451644"/>
    <lineage>
        <taxon>Bacteria</taxon>
        <taxon>Bacillati</taxon>
        <taxon>Actinomycetota</taxon>
        <taxon>Actinomycetes</taxon>
        <taxon>Mycobacteriales</taxon>
        <taxon>Mycobacteriaceae</taxon>
        <taxon>Mycolicibacterium</taxon>
    </lineage>
</organism>
<evidence type="ECO:0000313" key="2">
    <source>
        <dbReference type="EMBL" id="KMV13921.1"/>
    </source>
</evidence>